<comment type="caution">
    <text evidence="2">The sequence shown here is derived from an EMBL/GenBank/DDBJ whole genome shotgun (WGS) entry which is preliminary data.</text>
</comment>
<organism evidence="2 3">
    <name type="scientific">Halarchaeum grantii</name>
    <dbReference type="NCBI Taxonomy" id="1193105"/>
    <lineage>
        <taxon>Archaea</taxon>
        <taxon>Methanobacteriati</taxon>
        <taxon>Methanobacteriota</taxon>
        <taxon>Stenosarchaea group</taxon>
        <taxon>Halobacteria</taxon>
        <taxon>Halobacteriales</taxon>
        <taxon>Halobacteriaceae</taxon>
    </lineage>
</organism>
<accession>A0A830EZ70</accession>
<dbReference type="Pfam" id="PF00582">
    <property type="entry name" value="Usp"/>
    <property type="match status" value="1"/>
</dbReference>
<dbReference type="InterPro" id="IPR006016">
    <property type="entry name" value="UspA"/>
</dbReference>
<dbReference type="CDD" id="cd00293">
    <property type="entry name" value="USP-like"/>
    <property type="match status" value="1"/>
</dbReference>
<dbReference type="EMBL" id="BMPF01000003">
    <property type="protein sequence ID" value="GGL39082.1"/>
    <property type="molecule type" value="Genomic_DNA"/>
</dbReference>
<gene>
    <name evidence="2" type="ORF">GCM10009037_23480</name>
</gene>
<sequence>MDRLLVLARETDVGEKMLRTAGRHAAGIGAELIVLAAVDENDYRSTLQRSSDSRVDEIESVDDLESRMREETTELADRVLRDVDVEYDVVSEIASLPDGIISFAEENDCTHIYVVSQKRSPTGKAIFGDLAQSILLNFDGPVTVHTE</sequence>
<dbReference type="RefSeq" id="WP_188883931.1">
    <property type="nucleotide sequence ID" value="NZ_BMPF01000003.1"/>
</dbReference>
<feature type="domain" description="UspA" evidence="1">
    <location>
        <begin position="2"/>
        <end position="144"/>
    </location>
</feature>
<dbReference type="Gene3D" id="3.40.50.620">
    <property type="entry name" value="HUPs"/>
    <property type="match status" value="1"/>
</dbReference>
<keyword evidence="3" id="KW-1185">Reference proteome</keyword>
<dbReference type="AlphaFoldDB" id="A0A830EZ70"/>
<dbReference type="SUPFAM" id="SSF52402">
    <property type="entry name" value="Adenine nucleotide alpha hydrolases-like"/>
    <property type="match status" value="1"/>
</dbReference>
<protein>
    <submittedName>
        <fullName evidence="2">Universal stress protein UspA</fullName>
    </submittedName>
</protein>
<evidence type="ECO:0000313" key="3">
    <source>
        <dbReference type="Proteomes" id="UP000628840"/>
    </source>
</evidence>
<proteinExistence type="predicted"/>
<dbReference type="InterPro" id="IPR014729">
    <property type="entry name" value="Rossmann-like_a/b/a_fold"/>
</dbReference>
<name>A0A830EZ70_9EURY</name>
<dbReference type="Proteomes" id="UP000628840">
    <property type="component" value="Unassembled WGS sequence"/>
</dbReference>
<evidence type="ECO:0000259" key="1">
    <source>
        <dbReference type="Pfam" id="PF00582"/>
    </source>
</evidence>
<reference evidence="2 3" key="1">
    <citation type="journal article" date="2019" name="Int. J. Syst. Evol. Microbiol.">
        <title>The Global Catalogue of Microorganisms (GCM) 10K type strain sequencing project: providing services to taxonomists for standard genome sequencing and annotation.</title>
        <authorList>
            <consortium name="The Broad Institute Genomics Platform"/>
            <consortium name="The Broad Institute Genome Sequencing Center for Infectious Disease"/>
            <person name="Wu L."/>
            <person name="Ma J."/>
        </authorList>
    </citation>
    <scope>NUCLEOTIDE SEQUENCE [LARGE SCALE GENOMIC DNA]</scope>
    <source>
        <strain evidence="2 3">JCM 19585</strain>
    </source>
</reference>
<dbReference type="OrthoDB" id="307404at2157"/>
<evidence type="ECO:0000313" key="2">
    <source>
        <dbReference type="EMBL" id="GGL39082.1"/>
    </source>
</evidence>